<dbReference type="GO" id="GO:0031410">
    <property type="term" value="C:cytoplasmic vesicle"/>
    <property type="evidence" value="ECO:0007669"/>
    <property type="project" value="TreeGrafter"/>
</dbReference>
<feature type="domain" description="PKD/Chitinase" evidence="1">
    <location>
        <begin position="408"/>
        <end position="501"/>
    </location>
</feature>
<name>A0A5K7YR02_9BACT</name>
<dbReference type="InterPro" id="IPR013783">
    <property type="entry name" value="Ig-like_fold"/>
</dbReference>
<dbReference type="Proteomes" id="UP000427906">
    <property type="component" value="Chromosome"/>
</dbReference>
<organism evidence="2 3">
    <name type="scientific">Desulfosarcina alkanivorans</name>
    <dbReference type="NCBI Taxonomy" id="571177"/>
    <lineage>
        <taxon>Bacteria</taxon>
        <taxon>Pseudomonadati</taxon>
        <taxon>Thermodesulfobacteriota</taxon>
        <taxon>Desulfobacteria</taxon>
        <taxon>Desulfobacterales</taxon>
        <taxon>Desulfosarcinaceae</taxon>
        <taxon>Desulfosarcina</taxon>
    </lineage>
</organism>
<gene>
    <name evidence="2" type="ORF">DSCA_47200</name>
</gene>
<proteinExistence type="predicted"/>
<dbReference type="KEGG" id="dalk:DSCA_47200"/>
<reference evidence="2 3" key="1">
    <citation type="submission" date="2019-11" db="EMBL/GenBank/DDBJ databases">
        <title>Comparative genomics of hydrocarbon-degrading Desulfosarcina strains.</title>
        <authorList>
            <person name="Watanabe M."/>
            <person name="Kojima H."/>
            <person name="Fukui M."/>
        </authorList>
    </citation>
    <scope>NUCLEOTIDE SEQUENCE [LARGE SCALE GENOMIC DNA]</scope>
    <source>
        <strain evidence="2 3">PL12</strain>
    </source>
</reference>
<dbReference type="InterPro" id="IPR035986">
    <property type="entry name" value="PKD_dom_sf"/>
</dbReference>
<dbReference type="GO" id="GO:0016020">
    <property type="term" value="C:membrane"/>
    <property type="evidence" value="ECO:0007669"/>
    <property type="project" value="TreeGrafter"/>
</dbReference>
<dbReference type="Gene3D" id="2.60.40.10">
    <property type="entry name" value="Immunoglobulins"/>
    <property type="match status" value="6"/>
</dbReference>
<protein>
    <recommendedName>
        <fullName evidence="1">PKD/Chitinase domain-containing protein</fullName>
    </recommendedName>
</protein>
<dbReference type="AlphaFoldDB" id="A0A5K7YR02"/>
<keyword evidence="3" id="KW-1185">Reference proteome</keyword>
<dbReference type="SMART" id="SM00089">
    <property type="entry name" value="PKD"/>
    <property type="match status" value="4"/>
</dbReference>
<dbReference type="PANTHER" id="PTHR46182">
    <property type="entry name" value="FI19480P1"/>
    <property type="match status" value="1"/>
</dbReference>
<dbReference type="InterPro" id="IPR022409">
    <property type="entry name" value="PKD/Chitinase_dom"/>
</dbReference>
<dbReference type="PANTHER" id="PTHR46182:SF2">
    <property type="entry name" value="FI19480P1"/>
    <property type="match status" value="1"/>
</dbReference>
<dbReference type="InterPro" id="IPR036116">
    <property type="entry name" value="FN3_sf"/>
</dbReference>
<dbReference type="RefSeq" id="WP_155318711.1">
    <property type="nucleotide sequence ID" value="NZ_AP021874.1"/>
</dbReference>
<evidence type="ECO:0000259" key="1">
    <source>
        <dbReference type="SMART" id="SM00089"/>
    </source>
</evidence>
<dbReference type="OrthoDB" id="8774234at2"/>
<evidence type="ECO:0000313" key="3">
    <source>
        <dbReference type="Proteomes" id="UP000427906"/>
    </source>
</evidence>
<dbReference type="EMBL" id="AP021874">
    <property type="protein sequence ID" value="BBO70790.1"/>
    <property type="molecule type" value="Genomic_DNA"/>
</dbReference>
<dbReference type="SUPFAM" id="SSF49265">
    <property type="entry name" value="Fibronectin type III"/>
    <property type="match status" value="1"/>
</dbReference>
<dbReference type="InterPro" id="IPR029865">
    <property type="entry name" value="KIAA0319-like"/>
</dbReference>
<dbReference type="Pfam" id="PF22352">
    <property type="entry name" value="K319L-like_PKD"/>
    <property type="match status" value="4"/>
</dbReference>
<accession>A0A5K7YR02</accession>
<feature type="domain" description="PKD/Chitinase" evidence="1">
    <location>
        <begin position="313"/>
        <end position="403"/>
    </location>
</feature>
<dbReference type="SUPFAM" id="SSF49299">
    <property type="entry name" value="PKD domain"/>
    <property type="match status" value="2"/>
</dbReference>
<evidence type="ECO:0000313" key="2">
    <source>
        <dbReference type="EMBL" id="BBO70790.1"/>
    </source>
</evidence>
<feature type="domain" description="PKD/Chitinase" evidence="1">
    <location>
        <begin position="214"/>
        <end position="306"/>
    </location>
</feature>
<feature type="domain" description="PKD/Chitinase" evidence="1">
    <location>
        <begin position="119"/>
        <end position="210"/>
    </location>
</feature>
<sequence length="601" mass="63457">MSRFFSAFRCTWFCLALGITLFLLPMSLWASIDVSLAWDANSERLLAGYRVFTREAGSAYDYRQPCWEGTNTTCTLPGLDEQKTHYFVVRAFDTQGAESADSDEVRWDPESNPLNIAPQADAGPDQSVGQNAVVTLSGCGSTDSDGAVSAFYWKQIGGPAVALLDSNAEETTFTAPEVSSSGATLVFQLTVADQEGMRATDTCTVNVSWNNEPPQAFAGEDQNISAGATAVLNGDDSFDPDGSIATYQWKQIDGPRVTSPNPSAARPTFQVPSAGVDGVSLQFELTVTDNGGLTATDACIVNIRGVNRPPVAAADQESLDATAGTEVVLDGASSYDTDGGIAAYHWRQTFGPPVTLSDASSSRARFQAPTDTAAGDELNFTLTVTDHDGARDTVDVSVYVASGNEPPHADAGEDQQVLQYSLFTLDARGSFDNDDGLAGCKWTQIAGSPVTLYNSSSSTSPTPVVRAPRVNGSETLTFRLTVTDRQGATDSDTVDVTVLAYDQDTDDTTPPVISVTSPATSYAIYTRASAIDLRGTASDNVGVKSISWSNSRGGSGTAIGTSSWSVGSLPVAVGYNAISLTAEDTAGNTTKRVLYVIRYSY</sequence>